<evidence type="ECO:0000313" key="2">
    <source>
        <dbReference type="EMBL" id="WDR04065.1"/>
    </source>
</evidence>
<feature type="transmembrane region" description="Helical" evidence="1">
    <location>
        <begin position="109"/>
        <end position="131"/>
    </location>
</feature>
<proteinExistence type="predicted"/>
<dbReference type="InterPro" id="IPR018687">
    <property type="entry name" value="DUF2177_membr"/>
</dbReference>
<dbReference type="Proteomes" id="UP001220530">
    <property type="component" value="Chromosome"/>
</dbReference>
<keyword evidence="1" id="KW-0812">Transmembrane</keyword>
<feature type="transmembrane region" description="Helical" evidence="1">
    <location>
        <begin position="5"/>
        <end position="25"/>
    </location>
</feature>
<dbReference type="RefSeq" id="WP_282220450.1">
    <property type="nucleotide sequence ID" value="NZ_CP118246.1"/>
</dbReference>
<feature type="transmembrane region" description="Helical" evidence="1">
    <location>
        <begin position="71"/>
        <end position="89"/>
    </location>
</feature>
<reference evidence="2 3" key="1">
    <citation type="submission" date="2023-02" db="EMBL/GenBank/DDBJ databases">
        <title>Devosia algicola sp. nov., isolated from the phycosphere of marine algae.</title>
        <authorList>
            <person name="Kim J.M."/>
            <person name="Lee J.K."/>
            <person name="Choi B.J."/>
            <person name="Bayburt H."/>
            <person name="Jeon C.O."/>
        </authorList>
    </citation>
    <scope>NUCLEOTIDE SEQUENCE [LARGE SCALE GENOMIC DNA]</scope>
    <source>
        <strain evidence="2 3">G20-9</strain>
    </source>
</reference>
<dbReference type="EMBL" id="CP118246">
    <property type="protein sequence ID" value="WDR04065.1"/>
    <property type="molecule type" value="Genomic_DNA"/>
</dbReference>
<keyword evidence="1" id="KW-0472">Membrane</keyword>
<keyword evidence="3" id="KW-1185">Reference proteome</keyword>
<feature type="transmembrane region" description="Helical" evidence="1">
    <location>
        <begin position="45"/>
        <end position="64"/>
    </location>
</feature>
<name>A0ABY7YT84_9HYPH</name>
<dbReference type="Pfam" id="PF09945">
    <property type="entry name" value="DUF2177"/>
    <property type="match status" value="1"/>
</dbReference>
<sequence>MSKYLILYAACTIVFFALDFMWLTTIAKSTYQREIGSILLPNPNLAVAAGFYLLYLVGVVVLVAAPAEGDVMKALLTGALLGFVAYGTYDLTNLSTLKGFTPTIAAIDMAWGTALTALSAAAGVWFTRLIVI</sequence>
<accession>A0ABY7YT84</accession>
<organism evidence="2 3">
    <name type="scientific">Devosia algicola</name>
    <dbReference type="NCBI Taxonomy" id="3026418"/>
    <lineage>
        <taxon>Bacteria</taxon>
        <taxon>Pseudomonadati</taxon>
        <taxon>Pseudomonadota</taxon>
        <taxon>Alphaproteobacteria</taxon>
        <taxon>Hyphomicrobiales</taxon>
        <taxon>Devosiaceae</taxon>
        <taxon>Devosia</taxon>
    </lineage>
</organism>
<gene>
    <name evidence="2" type="ORF">PSQ19_08670</name>
</gene>
<keyword evidence="1" id="KW-1133">Transmembrane helix</keyword>
<evidence type="ECO:0000256" key="1">
    <source>
        <dbReference type="SAM" id="Phobius"/>
    </source>
</evidence>
<evidence type="ECO:0000313" key="3">
    <source>
        <dbReference type="Proteomes" id="UP001220530"/>
    </source>
</evidence>
<protein>
    <submittedName>
        <fullName evidence="2">DUF2177 family protein</fullName>
    </submittedName>
</protein>